<name>A0A844Y7F8_9SPHN</name>
<comment type="caution">
    <text evidence="1">The sequence shown here is derived from an EMBL/GenBank/DDBJ whole genome shotgun (WGS) entry which is preliminary data.</text>
</comment>
<sequence>MGFGLALGPAMAVTAIVSFLPAAWAAGWLGDLSRLALEHNRYEAIVAEYSASPRSEWFAERYGITFSVDPGPPVRVAFNPGGFLDNWSGIVHDPSGEVMLADGFDEQGRFHAPDRITKIFGGDLVSCRWLWGDYYTCSFT</sequence>
<dbReference type="AlphaFoldDB" id="A0A844Y7F8"/>
<organism evidence="1 2">
    <name type="scientific">Qipengyuania pelagi</name>
    <dbReference type="NCBI Taxonomy" id="994320"/>
    <lineage>
        <taxon>Bacteria</taxon>
        <taxon>Pseudomonadati</taxon>
        <taxon>Pseudomonadota</taxon>
        <taxon>Alphaproteobacteria</taxon>
        <taxon>Sphingomonadales</taxon>
        <taxon>Erythrobacteraceae</taxon>
        <taxon>Qipengyuania</taxon>
    </lineage>
</organism>
<dbReference type="Proteomes" id="UP000430272">
    <property type="component" value="Unassembled WGS sequence"/>
</dbReference>
<proteinExistence type="predicted"/>
<reference evidence="1 2" key="1">
    <citation type="submission" date="2019-12" db="EMBL/GenBank/DDBJ databases">
        <title>Genomic-based taxomic classification of the family Erythrobacteraceae.</title>
        <authorList>
            <person name="Xu L."/>
        </authorList>
    </citation>
    <scope>NUCLEOTIDE SEQUENCE [LARGE SCALE GENOMIC DNA]</scope>
    <source>
        <strain evidence="1 2">JCM 17468</strain>
    </source>
</reference>
<accession>A0A844Y7F8</accession>
<protein>
    <submittedName>
        <fullName evidence="1">Uncharacterized protein</fullName>
    </submittedName>
</protein>
<dbReference type="EMBL" id="WTYD01000002">
    <property type="protein sequence ID" value="MXO54570.1"/>
    <property type="molecule type" value="Genomic_DNA"/>
</dbReference>
<evidence type="ECO:0000313" key="2">
    <source>
        <dbReference type="Proteomes" id="UP000430272"/>
    </source>
</evidence>
<evidence type="ECO:0000313" key="1">
    <source>
        <dbReference type="EMBL" id="MXO54570.1"/>
    </source>
</evidence>
<keyword evidence="2" id="KW-1185">Reference proteome</keyword>
<dbReference type="OrthoDB" id="7582820at2"/>
<gene>
    <name evidence="1" type="ORF">GRI47_11220</name>
</gene>